<dbReference type="EMBL" id="VFPP01000001">
    <property type="protein sequence ID" value="TQM81886.1"/>
    <property type="molecule type" value="Genomic_DNA"/>
</dbReference>
<organism evidence="3 4">
    <name type="scientific">Saccharothrix saharensis</name>
    <dbReference type="NCBI Taxonomy" id="571190"/>
    <lineage>
        <taxon>Bacteria</taxon>
        <taxon>Bacillati</taxon>
        <taxon>Actinomycetota</taxon>
        <taxon>Actinomycetes</taxon>
        <taxon>Pseudonocardiales</taxon>
        <taxon>Pseudonocardiaceae</taxon>
        <taxon>Saccharothrix</taxon>
    </lineage>
</organism>
<dbReference type="Pfam" id="PF01757">
    <property type="entry name" value="Acyl_transf_3"/>
    <property type="match status" value="1"/>
</dbReference>
<feature type="transmembrane region" description="Helical" evidence="1">
    <location>
        <begin position="322"/>
        <end position="344"/>
    </location>
</feature>
<keyword evidence="1" id="KW-1133">Transmembrane helix</keyword>
<dbReference type="RefSeq" id="WP_141979786.1">
    <property type="nucleotide sequence ID" value="NZ_VFPP01000001.1"/>
</dbReference>
<proteinExistence type="predicted"/>
<dbReference type="Proteomes" id="UP000316628">
    <property type="component" value="Unassembled WGS sequence"/>
</dbReference>
<dbReference type="GO" id="GO:0016747">
    <property type="term" value="F:acyltransferase activity, transferring groups other than amino-acyl groups"/>
    <property type="evidence" value="ECO:0007669"/>
    <property type="project" value="InterPro"/>
</dbReference>
<dbReference type="InterPro" id="IPR002656">
    <property type="entry name" value="Acyl_transf_3_dom"/>
</dbReference>
<evidence type="ECO:0000313" key="4">
    <source>
        <dbReference type="Proteomes" id="UP000316628"/>
    </source>
</evidence>
<dbReference type="PANTHER" id="PTHR23028:SF53">
    <property type="entry name" value="ACYL_TRANSF_3 DOMAIN-CONTAINING PROTEIN"/>
    <property type="match status" value="1"/>
</dbReference>
<feature type="transmembrane region" description="Helical" evidence="1">
    <location>
        <begin position="66"/>
        <end position="87"/>
    </location>
</feature>
<dbReference type="InterPro" id="IPR050879">
    <property type="entry name" value="Acyltransferase_3"/>
</dbReference>
<keyword evidence="1" id="KW-0472">Membrane</keyword>
<feature type="transmembrane region" description="Helical" evidence="1">
    <location>
        <begin position="180"/>
        <end position="199"/>
    </location>
</feature>
<feature type="transmembrane region" description="Helical" evidence="1">
    <location>
        <begin position="264"/>
        <end position="286"/>
    </location>
</feature>
<dbReference type="GO" id="GO:0000271">
    <property type="term" value="P:polysaccharide biosynthetic process"/>
    <property type="evidence" value="ECO:0007669"/>
    <property type="project" value="TreeGrafter"/>
</dbReference>
<feature type="domain" description="Acyltransferase 3" evidence="2">
    <location>
        <begin position="18"/>
        <end position="335"/>
    </location>
</feature>
<gene>
    <name evidence="3" type="ORF">FHX81_4272</name>
</gene>
<evidence type="ECO:0000313" key="3">
    <source>
        <dbReference type="EMBL" id="TQM81886.1"/>
    </source>
</evidence>
<keyword evidence="4" id="KW-1185">Reference proteome</keyword>
<name>A0A543JGE9_9PSEU</name>
<protein>
    <submittedName>
        <fullName evidence="3">Peptidoglycan/LPS O-acetylase OafA/YrhL</fullName>
    </submittedName>
</protein>
<evidence type="ECO:0000259" key="2">
    <source>
        <dbReference type="Pfam" id="PF01757"/>
    </source>
</evidence>
<comment type="caution">
    <text evidence="3">The sequence shown here is derived from an EMBL/GenBank/DDBJ whole genome shotgun (WGS) entry which is preliminary data.</text>
</comment>
<feature type="transmembrane region" description="Helical" evidence="1">
    <location>
        <begin position="205"/>
        <end position="225"/>
    </location>
</feature>
<feature type="transmembrane region" description="Helical" evidence="1">
    <location>
        <begin position="237"/>
        <end position="258"/>
    </location>
</feature>
<feature type="transmembrane region" description="Helical" evidence="1">
    <location>
        <begin position="298"/>
        <end position="316"/>
    </location>
</feature>
<dbReference type="GO" id="GO:0016020">
    <property type="term" value="C:membrane"/>
    <property type="evidence" value="ECO:0007669"/>
    <property type="project" value="TreeGrafter"/>
</dbReference>
<reference evidence="3 4" key="1">
    <citation type="submission" date="2019-06" db="EMBL/GenBank/DDBJ databases">
        <title>Sequencing the genomes of 1000 actinobacteria strains.</title>
        <authorList>
            <person name="Klenk H.-P."/>
        </authorList>
    </citation>
    <scope>NUCLEOTIDE SEQUENCE [LARGE SCALE GENOMIC DNA]</scope>
    <source>
        <strain evidence="3 4">DSM 45456</strain>
    </source>
</reference>
<feature type="transmembrane region" description="Helical" evidence="1">
    <location>
        <begin position="99"/>
        <end position="122"/>
    </location>
</feature>
<keyword evidence="1" id="KW-0812">Transmembrane</keyword>
<accession>A0A543JGE9</accession>
<dbReference type="PANTHER" id="PTHR23028">
    <property type="entry name" value="ACETYLTRANSFERASE"/>
    <property type="match status" value="1"/>
</dbReference>
<dbReference type="OrthoDB" id="3674414at2"/>
<feature type="transmembrane region" description="Helical" evidence="1">
    <location>
        <begin position="142"/>
        <end position="168"/>
    </location>
</feature>
<dbReference type="AlphaFoldDB" id="A0A543JGE9"/>
<evidence type="ECO:0000256" key="1">
    <source>
        <dbReference type="SAM" id="Phobius"/>
    </source>
</evidence>
<sequence length="376" mass="41099">MTATETRATPTAKTGYLHGLDLLRVVGAVIIVYTHLGRWVTGKKMHTPVGDFLNLVTGSLHTRPDLGFIGVPLLLLISGLVVTKVSFRESPLEFVRRRAVRIMPPLWAGVLLAFLIASTGLVPEMVRSNAATFSNFFKTLWFGAYFIPGSALLLPVIWTLLLQMIFYCYTAATIPLLRRWPWLPSALAAALISTITSLVPQAAAGPLRTMVAFIPIVFIGQMISLAHSKKVSFGTALLLGAVHFMLFVRADLVSTGIFRPGGGYPITLLIMIMVVSLCMTADGPLVRSPVIKALAKRTYSSYLVHMPVSFAVMTLLHKVIGVGWAMVVAFAAMVLATEGFYRLVEKPLERRLARRARRARTAAAPEEKRDRDGLAG</sequence>